<dbReference type="EMBL" id="CP136898">
    <property type="protein sequence ID" value="WOL20606.1"/>
    <property type="molecule type" value="Genomic_DNA"/>
</dbReference>
<feature type="compositionally biased region" description="Pro residues" evidence="1">
    <location>
        <begin position="324"/>
        <end position="339"/>
    </location>
</feature>
<dbReference type="Pfam" id="PF07223">
    <property type="entry name" value="DUF1421"/>
    <property type="match status" value="1"/>
</dbReference>
<feature type="region of interest" description="Disordered" evidence="1">
    <location>
        <begin position="31"/>
        <end position="55"/>
    </location>
</feature>
<evidence type="ECO:0000259" key="2">
    <source>
        <dbReference type="Pfam" id="PF07223"/>
    </source>
</evidence>
<proteinExistence type="predicted"/>
<feature type="compositionally biased region" description="Low complexity" evidence="1">
    <location>
        <begin position="283"/>
        <end position="320"/>
    </location>
</feature>
<feature type="region of interest" description="Disordered" evidence="1">
    <location>
        <begin position="167"/>
        <end position="194"/>
    </location>
</feature>
<feature type="compositionally biased region" description="Polar residues" evidence="1">
    <location>
        <begin position="343"/>
        <end position="359"/>
    </location>
</feature>
<feature type="region of interest" description="Disordered" evidence="1">
    <location>
        <begin position="283"/>
        <end position="395"/>
    </location>
</feature>
<feature type="compositionally biased region" description="Basic and acidic residues" evidence="1">
    <location>
        <begin position="32"/>
        <end position="55"/>
    </location>
</feature>
<dbReference type="InterPro" id="IPR010820">
    <property type="entry name" value="DUF1421"/>
</dbReference>
<gene>
    <name evidence="3" type="ORF">Cni_G29411</name>
</gene>
<dbReference type="PANTHER" id="PTHR31805:SF16">
    <property type="entry name" value="FORMIN-LIKE PROTEIN (DUF1421)"/>
    <property type="match status" value="1"/>
</dbReference>
<dbReference type="PANTHER" id="PTHR31805">
    <property type="entry name" value="RECEPTOR-LIKE KINASE, PUTATIVE (DUF1421)-RELATED"/>
    <property type="match status" value="1"/>
</dbReference>
<organism evidence="3 4">
    <name type="scientific">Canna indica</name>
    <name type="common">Indian-shot</name>
    <dbReference type="NCBI Taxonomy" id="4628"/>
    <lineage>
        <taxon>Eukaryota</taxon>
        <taxon>Viridiplantae</taxon>
        <taxon>Streptophyta</taxon>
        <taxon>Embryophyta</taxon>
        <taxon>Tracheophyta</taxon>
        <taxon>Spermatophyta</taxon>
        <taxon>Magnoliopsida</taxon>
        <taxon>Liliopsida</taxon>
        <taxon>Zingiberales</taxon>
        <taxon>Cannaceae</taxon>
        <taxon>Canna</taxon>
    </lineage>
</organism>
<evidence type="ECO:0000256" key="1">
    <source>
        <dbReference type="SAM" id="MobiDB-lite"/>
    </source>
</evidence>
<dbReference type="Proteomes" id="UP001327560">
    <property type="component" value="Chromosome 9"/>
</dbReference>
<reference evidence="3 4" key="1">
    <citation type="submission" date="2023-10" db="EMBL/GenBank/DDBJ databases">
        <title>Chromosome-scale genome assembly provides insights into flower coloration mechanisms of Canna indica.</title>
        <authorList>
            <person name="Li C."/>
        </authorList>
    </citation>
    <scope>NUCLEOTIDE SEQUENCE [LARGE SCALE GENOMIC DNA]</scope>
    <source>
        <tissue evidence="3">Flower</tissue>
    </source>
</reference>
<evidence type="ECO:0000313" key="3">
    <source>
        <dbReference type="EMBL" id="WOL20606.1"/>
    </source>
</evidence>
<sequence length="520" mass="57555">MSSGGSSGRGAASGSRSFDFGADDILCSYDDFSAKDPSIGKRSDPPGKDLHESRMGRPLVSIYEQEDYSREGVISSVDKCMKKYADNLLRTLDGISGRLSQLEITCHKLDRSVCELRADFIQDQSEKDMKFKSLEKQLHEVHRSVQILRDKQELAETHKELAKLQLAQKESTEKNENAVVRSVSEPNGLAEKSDTANQQMTLSLPRQSTTTAVLPAATSQPIQSYKEVPIQHQAPNIQQDQITMNQVGNYYAQHQTMPQDQRSQPVQTELHYMQPRTQLQDRPIQVPPSQHQPSSFPQYQQHLPPQPDQQLPQQPTSQAQIRPQTPPSYPPYPSQPVNPSPETYPSSMPMQIPNPTTIPQPGGMRPDGLPFGYGGTGSSVSQPPLHHSMQQPIPPPVSQGSFGPPQLGKGGYITAAPYPQQLQNMPGYNAPYNYPSSNLPGARNQPMPPPGSSAAHHYDPQFIRNHPYGEMIEKAIGMGFDRNQVINVVQRMVESGQPMDFNSLLDRLNGHASGASARAW</sequence>
<dbReference type="AlphaFoldDB" id="A0AAQ3L947"/>
<name>A0AAQ3L947_9LILI</name>
<keyword evidence="4" id="KW-1185">Reference proteome</keyword>
<evidence type="ECO:0000313" key="4">
    <source>
        <dbReference type="Proteomes" id="UP001327560"/>
    </source>
</evidence>
<protein>
    <submittedName>
        <fullName evidence="3">Pollen-specific leucine-rich repeat extensin-like protein 3 isoform X3</fullName>
    </submittedName>
</protein>
<accession>A0AAQ3L947</accession>
<feature type="domain" description="DUF1421" evidence="2">
    <location>
        <begin position="468"/>
        <end position="510"/>
    </location>
</feature>